<gene>
    <name evidence="3" type="ORF">CIG21_08770</name>
</gene>
<dbReference type="EMBL" id="NQMQ01000018">
    <property type="protein sequence ID" value="PAJ69179.1"/>
    <property type="molecule type" value="Genomic_DNA"/>
</dbReference>
<sequence>MHTLKRLPKAVFITVYGAVLIALVVMIAALTSYQTNARTTQTTPAPPVTAWNPAPADAPNVAASVRPNVIADAQVGATKTGVMLRGDLTPTAMVSAETAGHISRLLEQNCLDTLTLETPDNMRFELLGFCFTTLPPQTIADLLHFGDEHGANSVTVTNNLERQGGGQLAQLYWLDATHEQVEALQPAWEEFGLRPYLDRATFEAFTDDELTIMEANPSRPHTYKHEPTGAALRDKWGMPEPSESW</sequence>
<evidence type="ECO:0000256" key="2">
    <source>
        <dbReference type="SAM" id="Phobius"/>
    </source>
</evidence>
<comment type="caution">
    <text evidence="3">The sequence shown here is derived from an EMBL/GenBank/DDBJ whole genome shotgun (WGS) entry which is preliminary data.</text>
</comment>
<protein>
    <submittedName>
        <fullName evidence="3">Uncharacterized protein</fullName>
    </submittedName>
</protein>
<proteinExistence type="predicted"/>
<feature type="compositionally biased region" description="Basic and acidic residues" evidence="1">
    <location>
        <begin position="223"/>
        <end position="237"/>
    </location>
</feature>
<feature type="transmembrane region" description="Helical" evidence="2">
    <location>
        <begin position="12"/>
        <end position="33"/>
    </location>
</feature>
<reference evidence="3 4" key="1">
    <citation type="submission" date="2017-08" db="EMBL/GenBank/DDBJ databases">
        <authorList>
            <person name="de Groot N.N."/>
        </authorList>
    </citation>
    <scope>NUCLEOTIDE SEQUENCE [LARGE SCALE GENOMIC DNA]</scope>
    <source>
        <strain evidence="3 4">NBT06-6</strain>
    </source>
</reference>
<accession>A0A269PC07</accession>
<dbReference type="RefSeq" id="WP_095278192.1">
    <property type="nucleotide sequence ID" value="NZ_CP047655.1"/>
</dbReference>
<keyword evidence="2" id="KW-1133">Transmembrane helix</keyword>
<dbReference type="Proteomes" id="UP000215771">
    <property type="component" value="Unassembled WGS sequence"/>
</dbReference>
<evidence type="ECO:0000256" key="1">
    <source>
        <dbReference type="SAM" id="MobiDB-lite"/>
    </source>
</evidence>
<organism evidence="3 4">
    <name type="scientific">Corynebacterium hadale</name>
    <dbReference type="NCBI Taxonomy" id="2026255"/>
    <lineage>
        <taxon>Bacteria</taxon>
        <taxon>Bacillati</taxon>
        <taxon>Actinomycetota</taxon>
        <taxon>Actinomycetes</taxon>
        <taxon>Mycobacteriales</taxon>
        <taxon>Corynebacteriaceae</taxon>
        <taxon>Corynebacterium</taxon>
    </lineage>
</organism>
<keyword evidence="2" id="KW-0812">Transmembrane</keyword>
<evidence type="ECO:0000313" key="3">
    <source>
        <dbReference type="EMBL" id="PAJ69179.1"/>
    </source>
</evidence>
<feature type="region of interest" description="Disordered" evidence="1">
    <location>
        <begin position="218"/>
        <end position="245"/>
    </location>
</feature>
<evidence type="ECO:0000313" key="4">
    <source>
        <dbReference type="Proteomes" id="UP000215771"/>
    </source>
</evidence>
<keyword evidence="2" id="KW-0472">Membrane</keyword>
<dbReference type="AlphaFoldDB" id="A0A269PC07"/>
<name>A0A269PC07_9CORY</name>